<accession>A0AAD8ANB0</accession>
<dbReference type="Pfam" id="PF10047">
    <property type="entry name" value="DUF2281"/>
    <property type="match status" value="1"/>
</dbReference>
<name>A0AAD8ANB0_BIOPF</name>
<reference evidence="2" key="2">
    <citation type="submission" date="2023-04" db="EMBL/GenBank/DDBJ databases">
        <authorList>
            <person name="Bu L."/>
            <person name="Lu L."/>
            <person name="Laidemitt M.R."/>
            <person name="Zhang S.M."/>
            <person name="Mutuku M."/>
            <person name="Mkoji G."/>
            <person name="Steinauer M."/>
            <person name="Loker E.S."/>
        </authorList>
    </citation>
    <scope>NUCLEOTIDE SEQUENCE</scope>
    <source>
        <strain evidence="2">KasaAsao</strain>
        <tissue evidence="2">Whole Snail</tissue>
    </source>
</reference>
<comment type="caution">
    <text evidence="2">The sequence shown here is derived from an EMBL/GenBank/DDBJ whole genome shotgun (WGS) entry which is preliminary data.</text>
</comment>
<dbReference type="Proteomes" id="UP001233172">
    <property type="component" value="Unassembled WGS sequence"/>
</dbReference>
<reference evidence="2" key="1">
    <citation type="journal article" date="2023" name="PLoS Negl. Trop. Dis.">
        <title>A genome sequence for Biomphalaria pfeifferi, the major vector snail for the human-infecting parasite Schistosoma mansoni.</title>
        <authorList>
            <person name="Bu L."/>
            <person name="Lu L."/>
            <person name="Laidemitt M.R."/>
            <person name="Zhang S.M."/>
            <person name="Mutuku M."/>
            <person name="Mkoji G."/>
            <person name="Steinauer M."/>
            <person name="Loker E.S."/>
        </authorList>
    </citation>
    <scope>NUCLEOTIDE SEQUENCE</scope>
    <source>
        <strain evidence="2">KasaAsao</strain>
    </source>
</reference>
<dbReference type="EMBL" id="JASAOG010000449">
    <property type="protein sequence ID" value="KAK0039406.1"/>
    <property type="molecule type" value="Genomic_DNA"/>
</dbReference>
<feature type="domain" description="DUF2281" evidence="1">
    <location>
        <begin position="6"/>
        <end position="39"/>
    </location>
</feature>
<dbReference type="AlphaFoldDB" id="A0AAD8ANB0"/>
<evidence type="ECO:0000313" key="2">
    <source>
        <dbReference type="EMBL" id="KAK0039406.1"/>
    </source>
</evidence>
<organism evidence="2 3">
    <name type="scientific">Biomphalaria pfeifferi</name>
    <name type="common">Bloodfluke planorb</name>
    <name type="synonym">Freshwater snail</name>
    <dbReference type="NCBI Taxonomy" id="112525"/>
    <lineage>
        <taxon>Eukaryota</taxon>
        <taxon>Metazoa</taxon>
        <taxon>Spiralia</taxon>
        <taxon>Lophotrochozoa</taxon>
        <taxon>Mollusca</taxon>
        <taxon>Gastropoda</taxon>
        <taxon>Heterobranchia</taxon>
        <taxon>Euthyneura</taxon>
        <taxon>Panpulmonata</taxon>
        <taxon>Hygrophila</taxon>
        <taxon>Lymnaeoidea</taxon>
        <taxon>Planorbidae</taxon>
        <taxon>Biomphalaria</taxon>
    </lineage>
</organism>
<keyword evidence="3" id="KW-1185">Reference proteome</keyword>
<evidence type="ECO:0000313" key="3">
    <source>
        <dbReference type="Proteomes" id="UP001233172"/>
    </source>
</evidence>
<protein>
    <submittedName>
        <fullName evidence="2">DUF2281 domain-containing protein</fullName>
    </submittedName>
</protein>
<proteinExistence type="predicted"/>
<gene>
    <name evidence="2" type="ORF">Bpfe_031159</name>
</gene>
<sequence length="80" mass="9036">MQNPGLIEKIQSLPPETVNEVEDFVDFLAEKQKRSAKQKRYAELSAFAAEFGGTDLEIDAELENASAEYLLEITKDDETR</sequence>
<evidence type="ECO:0000259" key="1">
    <source>
        <dbReference type="Pfam" id="PF10047"/>
    </source>
</evidence>
<dbReference type="InterPro" id="IPR018739">
    <property type="entry name" value="DUF2281"/>
</dbReference>